<protein>
    <submittedName>
        <fullName evidence="5">GntR family transcriptional regulator</fullName>
    </submittedName>
</protein>
<evidence type="ECO:0000256" key="3">
    <source>
        <dbReference type="ARBA" id="ARBA00023163"/>
    </source>
</evidence>
<reference evidence="5 6" key="1">
    <citation type="submission" date="2019-01" db="EMBL/GenBank/DDBJ databases">
        <title>Filimonas sp. strain TTM-71.</title>
        <authorList>
            <person name="Chen W.-M."/>
        </authorList>
    </citation>
    <scope>NUCLEOTIDE SEQUENCE [LARGE SCALE GENOMIC DNA]</scope>
    <source>
        <strain evidence="5 6">TTM-71</strain>
    </source>
</reference>
<keyword evidence="2" id="KW-0238">DNA-binding</keyword>
<proteinExistence type="predicted"/>
<dbReference type="AlphaFoldDB" id="A0A4Q1D4R1"/>
<dbReference type="PANTHER" id="PTHR38445:SF10">
    <property type="entry name" value="GNTR-FAMILY TRANSCRIPTIONAL REGULATOR"/>
    <property type="match status" value="1"/>
</dbReference>
<dbReference type="GO" id="GO:0003700">
    <property type="term" value="F:DNA-binding transcription factor activity"/>
    <property type="evidence" value="ECO:0007669"/>
    <property type="project" value="InterPro"/>
</dbReference>
<evidence type="ECO:0000256" key="2">
    <source>
        <dbReference type="ARBA" id="ARBA00023125"/>
    </source>
</evidence>
<dbReference type="InterPro" id="IPR000524">
    <property type="entry name" value="Tscrpt_reg_HTH_GntR"/>
</dbReference>
<comment type="caution">
    <text evidence="5">The sequence shown here is derived from an EMBL/GenBank/DDBJ whole genome shotgun (WGS) entry which is preliminary data.</text>
</comment>
<sequence length="124" mass="14624">MQFHNNGQAIYLQIVDYVCEQILQQKWLPEVKVPSVRELAMQLEVNPNTVARAYDFLKQQEIIMDKRGIGYFITTGAVALVMQYRKKIFIDTELPPVFRIMRMLDLSPQDLQPLFERYKKEVNS</sequence>
<evidence type="ECO:0000259" key="4">
    <source>
        <dbReference type="PROSITE" id="PS50949"/>
    </source>
</evidence>
<dbReference type="Gene3D" id="1.10.10.10">
    <property type="entry name" value="Winged helix-like DNA-binding domain superfamily/Winged helix DNA-binding domain"/>
    <property type="match status" value="1"/>
</dbReference>
<keyword evidence="6" id="KW-1185">Reference proteome</keyword>
<dbReference type="SUPFAM" id="SSF46785">
    <property type="entry name" value="Winged helix' DNA-binding domain"/>
    <property type="match status" value="1"/>
</dbReference>
<evidence type="ECO:0000256" key="1">
    <source>
        <dbReference type="ARBA" id="ARBA00023015"/>
    </source>
</evidence>
<dbReference type="Pfam" id="PF00392">
    <property type="entry name" value="GntR"/>
    <property type="match status" value="1"/>
</dbReference>
<dbReference type="Proteomes" id="UP000290545">
    <property type="component" value="Unassembled WGS sequence"/>
</dbReference>
<dbReference type="RefSeq" id="WP_129003731.1">
    <property type="nucleotide sequence ID" value="NZ_SDHZ01000002.1"/>
</dbReference>
<gene>
    <name evidence="5" type="ORF">ESB13_12420</name>
</gene>
<feature type="domain" description="HTH gntR-type" evidence="4">
    <location>
        <begin position="8"/>
        <end position="76"/>
    </location>
</feature>
<keyword evidence="3" id="KW-0804">Transcription</keyword>
<organism evidence="5 6">
    <name type="scientific">Filimonas effusa</name>
    <dbReference type="NCBI Taxonomy" id="2508721"/>
    <lineage>
        <taxon>Bacteria</taxon>
        <taxon>Pseudomonadati</taxon>
        <taxon>Bacteroidota</taxon>
        <taxon>Chitinophagia</taxon>
        <taxon>Chitinophagales</taxon>
        <taxon>Chitinophagaceae</taxon>
        <taxon>Filimonas</taxon>
    </lineage>
</organism>
<dbReference type="OrthoDB" id="362473at2"/>
<dbReference type="GO" id="GO:0003677">
    <property type="term" value="F:DNA binding"/>
    <property type="evidence" value="ECO:0007669"/>
    <property type="project" value="UniProtKB-KW"/>
</dbReference>
<dbReference type="PANTHER" id="PTHR38445">
    <property type="entry name" value="HTH-TYPE TRANSCRIPTIONAL REPRESSOR YTRA"/>
    <property type="match status" value="1"/>
</dbReference>
<evidence type="ECO:0000313" key="5">
    <source>
        <dbReference type="EMBL" id="RXK82926.1"/>
    </source>
</evidence>
<accession>A0A4Q1D4R1</accession>
<dbReference type="InterPro" id="IPR036390">
    <property type="entry name" value="WH_DNA-bd_sf"/>
</dbReference>
<dbReference type="CDD" id="cd07377">
    <property type="entry name" value="WHTH_GntR"/>
    <property type="match status" value="1"/>
</dbReference>
<keyword evidence="1" id="KW-0805">Transcription regulation</keyword>
<dbReference type="Gene3D" id="1.10.287.100">
    <property type="match status" value="1"/>
</dbReference>
<dbReference type="EMBL" id="SDHZ01000002">
    <property type="protein sequence ID" value="RXK82926.1"/>
    <property type="molecule type" value="Genomic_DNA"/>
</dbReference>
<dbReference type="InterPro" id="IPR036388">
    <property type="entry name" value="WH-like_DNA-bd_sf"/>
</dbReference>
<evidence type="ECO:0000313" key="6">
    <source>
        <dbReference type="Proteomes" id="UP000290545"/>
    </source>
</evidence>
<dbReference type="SMART" id="SM00345">
    <property type="entry name" value="HTH_GNTR"/>
    <property type="match status" value="1"/>
</dbReference>
<dbReference type="PROSITE" id="PS50949">
    <property type="entry name" value="HTH_GNTR"/>
    <property type="match status" value="1"/>
</dbReference>
<name>A0A4Q1D4R1_9BACT</name>